<reference evidence="2 3" key="1">
    <citation type="submission" date="2020-05" db="EMBL/GenBank/DDBJ databases">
        <authorList>
            <person name="Mo P."/>
        </authorList>
    </citation>
    <scope>NUCLEOTIDE SEQUENCE [LARGE SCALE GENOMIC DNA]</scope>
    <source>
        <strain evidence="2 3">Gen01</strain>
    </source>
</reference>
<organism evidence="2 3">
    <name type="scientific">Pseudonocardia broussonetiae</name>
    <dbReference type="NCBI Taxonomy" id="2736640"/>
    <lineage>
        <taxon>Bacteria</taxon>
        <taxon>Bacillati</taxon>
        <taxon>Actinomycetota</taxon>
        <taxon>Actinomycetes</taxon>
        <taxon>Pseudonocardiales</taxon>
        <taxon>Pseudonocardiaceae</taxon>
        <taxon>Pseudonocardia</taxon>
    </lineage>
</organism>
<keyword evidence="1" id="KW-1133">Transmembrane helix</keyword>
<gene>
    <name evidence="2" type="ORF">HOP40_12530</name>
</gene>
<accession>A0A6M6JH77</accession>
<feature type="transmembrane region" description="Helical" evidence="1">
    <location>
        <begin position="20"/>
        <end position="41"/>
    </location>
</feature>
<evidence type="ECO:0000313" key="2">
    <source>
        <dbReference type="EMBL" id="QJY46535.1"/>
    </source>
</evidence>
<dbReference type="Proteomes" id="UP000505377">
    <property type="component" value="Chromosome"/>
</dbReference>
<name>A0A6M6JH77_9PSEU</name>
<dbReference type="KEGG" id="pbro:HOP40_12530"/>
<protein>
    <submittedName>
        <fullName evidence="2">Uncharacterized protein</fullName>
    </submittedName>
</protein>
<dbReference type="EMBL" id="CP053564">
    <property type="protein sequence ID" value="QJY46535.1"/>
    <property type="molecule type" value="Genomic_DNA"/>
</dbReference>
<proteinExistence type="predicted"/>
<keyword evidence="1" id="KW-0472">Membrane</keyword>
<keyword evidence="3" id="KW-1185">Reference proteome</keyword>
<evidence type="ECO:0000256" key="1">
    <source>
        <dbReference type="SAM" id="Phobius"/>
    </source>
</evidence>
<feature type="transmembrane region" description="Helical" evidence="1">
    <location>
        <begin position="47"/>
        <end position="65"/>
    </location>
</feature>
<keyword evidence="1" id="KW-0812">Transmembrane</keyword>
<evidence type="ECO:0000313" key="3">
    <source>
        <dbReference type="Proteomes" id="UP000505377"/>
    </source>
</evidence>
<sequence>MTWRCSVAELETGRRRPEVLTLVTGLLALVLAVCAFVGELPSIDPRWLLAGGAAFVGMVLLAGSLRGRRE</sequence>
<dbReference type="AlphaFoldDB" id="A0A6M6JH77"/>